<dbReference type="OrthoDB" id="4735682at2"/>
<keyword evidence="3" id="KW-1185">Reference proteome</keyword>
<dbReference type="Proteomes" id="UP000198825">
    <property type="component" value="Chromosome I"/>
</dbReference>
<reference evidence="3" key="1">
    <citation type="submission" date="2016-10" db="EMBL/GenBank/DDBJ databases">
        <authorList>
            <person name="Varghese N."/>
            <person name="Submissions S."/>
        </authorList>
    </citation>
    <scope>NUCLEOTIDE SEQUENCE [LARGE SCALE GENOMIC DNA]</scope>
    <source>
        <strain evidence="3">DSM 21743</strain>
    </source>
</reference>
<dbReference type="EMBL" id="LT629799">
    <property type="protein sequence ID" value="SDU83996.1"/>
    <property type="molecule type" value="Genomic_DNA"/>
</dbReference>
<gene>
    <name evidence="2" type="ORF">SAMN04488544_0772</name>
</gene>
<proteinExistence type="predicted"/>
<dbReference type="AlphaFoldDB" id="A0A1H2LUM5"/>
<evidence type="ECO:0000313" key="3">
    <source>
        <dbReference type="Proteomes" id="UP000198825"/>
    </source>
</evidence>
<organism evidence="2 3">
    <name type="scientific">Microlunatus sagamiharensis</name>
    <dbReference type="NCBI Taxonomy" id="546874"/>
    <lineage>
        <taxon>Bacteria</taxon>
        <taxon>Bacillati</taxon>
        <taxon>Actinomycetota</taxon>
        <taxon>Actinomycetes</taxon>
        <taxon>Propionibacteriales</taxon>
        <taxon>Propionibacteriaceae</taxon>
        <taxon>Microlunatus</taxon>
    </lineage>
</organism>
<evidence type="ECO:0008006" key="4">
    <source>
        <dbReference type="Google" id="ProtNLM"/>
    </source>
</evidence>
<dbReference type="STRING" id="546874.SAMN04488544_0772"/>
<protein>
    <recommendedName>
        <fullName evidence="4">Toxin-antitoxin system protein</fullName>
    </recommendedName>
</protein>
<evidence type="ECO:0000313" key="2">
    <source>
        <dbReference type="EMBL" id="SDU83996.1"/>
    </source>
</evidence>
<evidence type="ECO:0000256" key="1">
    <source>
        <dbReference type="SAM" id="MobiDB-lite"/>
    </source>
</evidence>
<feature type="region of interest" description="Disordered" evidence="1">
    <location>
        <begin position="1"/>
        <end position="20"/>
    </location>
</feature>
<dbReference type="RefSeq" id="WP_091073323.1">
    <property type="nucleotide sequence ID" value="NZ_LT629799.1"/>
</dbReference>
<sequence length="78" mass="9140">MASADTTTVRVRRPDSERLQSLARQRNTPVIDVLHAAIEALERQEFLRGLNEDYQALRADPSRWDQHVAEQRDWDVLR</sequence>
<accession>A0A1H2LUM5</accession>
<name>A0A1H2LUM5_9ACTN</name>